<evidence type="ECO:0000313" key="3">
    <source>
        <dbReference type="EMBL" id="KAF2092386.1"/>
    </source>
</evidence>
<dbReference type="AlphaFoldDB" id="A0A9P4I5W9"/>
<evidence type="ECO:0000256" key="2">
    <source>
        <dbReference type="ARBA" id="ARBA00023002"/>
    </source>
</evidence>
<name>A0A9P4I5W9_9PEZI</name>
<dbReference type="EMBL" id="ML978147">
    <property type="protein sequence ID" value="KAF2092386.1"/>
    <property type="molecule type" value="Genomic_DNA"/>
</dbReference>
<evidence type="ECO:0000313" key="4">
    <source>
        <dbReference type="Proteomes" id="UP000799772"/>
    </source>
</evidence>
<dbReference type="PRINTS" id="PR00081">
    <property type="entry name" value="GDHRDH"/>
</dbReference>
<comment type="caution">
    <text evidence="3">The sequence shown here is derived from an EMBL/GenBank/DDBJ whole genome shotgun (WGS) entry which is preliminary data.</text>
</comment>
<dbReference type="InterPro" id="IPR036291">
    <property type="entry name" value="NAD(P)-bd_dom_sf"/>
</dbReference>
<dbReference type="GO" id="GO:0016616">
    <property type="term" value="F:oxidoreductase activity, acting on the CH-OH group of donors, NAD or NADP as acceptor"/>
    <property type="evidence" value="ECO:0007669"/>
    <property type="project" value="TreeGrafter"/>
</dbReference>
<dbReference type="PANTHER" id="PTHR42760">
    <property type="entry name" value="SHORT-CHAIN DEHYDROGENASES/REDUCTASES FAMILY MEMBER"/>
    <property type="match status" value="1"/>
</dbReference>
<protein>
    <submittedName>
        <fullName evidence="3">Short chain dehydrogenase reductase</fullName>
    </submittedName>
</protein>
<proteinExistence type="inferred from homology"/>
<evidence type="ECO:0000256" key="1">
    <source>
        <dbReference type="ARBA" id="ARBA00006484"/>
    </source>
</evidence>
<accession>A0A9P4I5W9</accession>
<organism evidence="3 4">
    <name type="scientific">Rhizodiscina lignyota</name>
    <dbReference type="NCBI Taxonomy" id="1504668"/>
    <lineage>
        <taxon>Eukaryota</taxon>
        <taxon>Fungi</taxon>
        <taxon>Dikarya</taxon>
        <taxon>Ascomycota</taxon>
        <taxon>Pezizomycotina</taxon>
        <taxon>Dothideomycetes</taxon>
        <taxon>Pleosporomycetidae</taxon>
        <taxon>Aulographales</taxon>
        <taxon>Rhizodiscinaceae</taxon>
        <taxon>Rhizodiscina</taxon>
    </lineage>
</organism>
<dbReference type="OrthoDB" id="1933717at2759"/>
<keyword evidence="4" id="KW-1185">Reference proteome</keyword>
<dbReference type="SUPFAM" id="SSF51735">
    <property type="entry name" value="NAD(P)-binding Rossmann-fold domains"/>
    <property type="match status" value="1"/>
</dbReference>
<comment type="similarity">
    <text evidence="1">Belongs to the short-chain dehydrogenases/reductases (SDR) family.</text>
</comment>
<dbReference type="Pfam" id="PF00106">
    <property type="entry name" value="adh_short"/>
    <property type="match status" value="1"/>
</dbReference>
<keyword evidence="2" id="KW-0560">Oxidoreductase</keyword>
<gene>
    <name evidence="3" type="ORF">NA57DRAFT_82351</name>
</gene>
<dbReference type="PANTHER" id="PTHR42760:SF37">
    <property type="entry name" value="CLAVALDEHYDE DEHYDROGENASE"/>
    <property type="match status" value="1"/>
</dbReference>
<dbReference type="CDD" id="cd05233">
    <property type="entry name" value="SDR_c"/>
    <property type="match status" value="1"/>
</dbReference>
<sequence length="314" mass="34863">MVDALKDPLIHDFHRHNRHSGGLFTKTSRHDTYDFICPAQFDLSGRTALITGASKGIGRTMAVSYAQARISGICLAARSDMSSTISAIQGVAHEFGLPVPKIVALTVDVTDQASVEAGAKKFSEEFPEGLDILISNAGYLEPEKPVSESDPVEWWKSMEINLKGPYLVARSFIPFLMQKPNGLKVLCNTVSIGAHMLFPGMSAYNTAKLAVCRLTEYEDVEYADQGLISFSIHPGGVPTDMAFKLPKEKQVMLTETHELVSDTTVWLTAQRREWLKARYVSVQWDMQELEEHSKEVVEQDLLKVKLMVGNGFLK</sequence>
<dbReference type="Proteomes" id="UP000799772">
    <property type="component" value="Unassembled WGS sequence"/>
</dbReference>
<reference evidence="3" key="1">
    <citation type="journal article" date="2020" name="Stud. Mycol.">
        <title>101 Dothideomycetes genomes: a test case for predicting lifestyles and emergence of pathogens.</title>
        <authorList>
            <person name="Haridas S."/>
            <person name="Albert R."/>
            <person name="Binder M."/>
            <person name="Bloem J."/>
            <person name="Labutti K."/>
            <person name="Salamov A."/>
            <person name="Andreopoulos B."/>
            <person name="Baker S."/>
            <person name="Barry K."/>
            <person name="Bills G."/>
            <person name="Bluhm B."/>
            <person name="Cannon C."/>
            <person name="Castanera R."/>
            <person name="Culley D."/>
            <person name="Daum C."/>
            <person name="Ezra D."/>
            <person name="Gonzalez J."/>
            <person name="Henrissat B."/>
            <person name="Kuo A."/>
            <person name="Liang C."/>
            <person name="Lipzen A."/>
            <person name="Lutzoni F."/>
            <person name="Magnuson J."/>
            <person name="Mondo S."/>
            <person name="Nolan M."/>
            <person name="Ohm R."/>
            <person name="Pangilinan J."/>
            <person name="Park H.-J."/>
            <person name="Ramirez L."/>
            <person name="Alfaro M."/>
            <person name="Sun H."/>
            <person name="Tritt A."/>
            <person name="Yoshinaga Y."/>
            <person name="Zwiers L.-H."/>
            <person name="Turgeon B."/>
            <person name="Goodwin S."/>
            <person name="Spatafora J."/>
            <person name="Crous P."/>
            <person name="Grigoriev I."/>
        </authorList>
    </citation>
    <scope>NUCLEOTIDE SEQUENCE</scope>
    <source>
        <strain evidence="3">CBS 133067</strain>
    </source>
</reference>
<dbReference type="InterPro" id="IPR002347">
    <property type="entry name" value="SDR_fam"/>
</dbReference>
<dbReference type="Gene3D" id="3.40.50.720">
    <property type="entry name" value="NAD(P)-binding Rossmann-like Domain"/>
    <property type="match status" value="1"/>
</dbReference>